<dbReference type="InterPro" id="IPR029526">
    <property type="entry name" value="PGBD"/>
</dbReference>
<evidence type="ECO:0000256" key="1">
    <source>
        <dbReference type="SAM" id="MobiDB-lite"/>
    </source>
</evidence>
<dbReference type="Proteomes" id="UP000527355">
    <property type="component" value="Unassembled WGS sequence"/>
</dbReference>
<comment type="caution">
    <text evidence="3">The sequence shown here is derived from an EMBL/GenBank/DDBJ whole genome shotgun (WGS) entry which is preliminary data.</text>
</comment>
<protein>
    <recommendedName>
        <fullName evidence="2">PiggyBac transposable element-derived protein domain-containing protein</fullName>
    </recommendedName>
</protein>
<proteinExistence type="predicted"/>
<dbReference type="EMBL" id="JABWUV010000003">
    <property type="protein sequence ID" value="KAF6369304.1"/>
    <property type="molecule type" value="Genomic_DNA"/>
</dbReference>
<sequence length="378" mass="43758">MPSLRKRKETNETDTLLEVFNDNLSDIPSEIEDADDCFDDSGDDSTDSIDSEIIRPVRKRKVVVLSSDSDTDEATGNCWSEIDTPPRLQMFEGHAGVTTFPPQCDSVPSVTNLFFGDELFEMLCKELSNYHDQTAIKRKTPSRALKWSPVTQKDIKKFLGLIILMGQTRKDSLKDYWSTDPLICTPIFPQTMSRHRFEQIWTFWHFNDNAKMDSRSRRLFKIQPVLDYFLHKFRTIYKPKQQLSLDEGMIPWRGSFKFRTYNPAKITKYGLLVRMVCESDTGYICNMEIYTAEGRKLQETVLSVLGPYLGIRHHIYQDNYYSATPTAELLLQNKTRVCGTIRENRGLPPNLEMKTSRMKKGDIIFSRKGDILLLAWVV</sequence>
<keyword evidence="4" id="KW-1185">Reference proteome</keyword>
<accession>A0A7J7Z556</accession>
<dbReference type="PANTHER" id="PTHR46599:SF3">
    <property type="entry name" value="PIGGYBAC TRANSPOSABLE ELEMENT-DERIVED PROTEIN 4"/>
    <property type="match status" value="1"/>
</dbReference>
<gene>
    <name evidence="3" type="ORF">mMyoMyo1_010670</name>
</gene>
<evidence type="ECO:0000313" key="3">
    <source>
        <dbReference type="EMBL" id="KAF6369304.1"/>
    </source>
</evidence>
<feature type="domain" description="PiggyBac transposable element-derived protein" evidence="2">
    <location>
        <begin position="112"/>
        <end position="377"/>
    </location>
</feature>
<dbReference type="VEuPathDB" id="HostDB:LOC118673623"/>
<dbReference type="Pfam" id="PF13843">
    <property type="entry name" value="DDE_Tnp_1_7"/>
    <property type="match status" value="1"/>
</dbReference>
<dbReference type="PANTHER" id="PTHR46599">
    <property type="entry name" value="PIGGYBAC TRANSPOSABLE ELEMENT-DERIVED PROTEIN 4"/>
    <property type="match status" value="1"/>
</dbReference>
<evidence type="ECO:0000313" key="4">
    <source>
        <dbReference type="Proteomes" id="UP000527355"/>
    </source>
</evidence>
<name>A0A7J7Z556_MYOMY</name>
<organism evidence="3 4">
    <name type="scientific">Myotis myotis</name>
    <name type="common">Greater mouse-eared bat</name>
    <name type="synonym">Vespertilio myotis</name>
    <dbReference type="NCBI Taxonomy" id="51298"/>
    <lineage>
        <taxon>Eukaryota</taxon>
        <taxon>Metazoa</taxon>
        <taxon>Chordata</taxon>
        <taxon>Craniata</taxon>
        <taxon>Vertebrata</taxon>
        <taxon>Euteleostomi</taxon>
        <taxon>Mammalia</taxon>
        <taxon>Eutheria</taxon>
        <taxon>Laurasiatheria</taxon>
        <taxon>Chiroptera</taxon>
        <taxon>Yangochiroptera</taxon>
        <taxon>Vespertilionidae</taxon>
        <taxon>Myotis</taxon>
    </lineage>
</organism>
<dbReference type="AlphaFoldDB" id="A0A7J7Z556"/>
<feature type="compositionally biased region" description="Acidic residues" evidence="1">
    <location>
        <begin position="29"/>
        <end position="49"/>
    </location>
</feature>
<evidence type="ECO:0000259" key="2">
    <source>
        <dbReference type="Pfam" id="PF13843"/>
    </source>
</evidence>
<reference evidence="3 4" key="1">
    <citation type="journal article" date="2020" name="Nature">
        <title>Six reference-quality genomes reveal evolution of bat adaptations.</title>
        <authorList>
            <person name="Jebb D."/>
            <person name="Huang Z."/>
            <person name="Pippel M."/>
            <person name="Hughes G.M."/>
            <person name="Lavrichenko K."/>
            <person name="Devanna P."/>
            <person name="Winkler S."/>
            <person name="Jermiin L.S."/>
            <person name="Skirmuntt E.C."/>
            <person name="Katzourakis A."/>
            <person name="Burkitt-Gray L."/>
            <person name="Ray D.A."/>
            <person name="Sullivan K.A.M."/>
            <person name="Roscito J.G."/>
            <person name="Kirilenko B.M."/>
            <person name="Davalos L.M."/>
            <person name="Corthals A.P."/>
            <person name="Power M.L."/>
            <person name="Jones G."/>
            <person name="Ransome R.D."/>
            <person name="Dechmann D.K.N."/>
            <person name="Locatelli A.G."/>
            <person name="Puechmaille S.J."/>
            <person name="Fedrigo O."/>
            <person name="Jarvis E.D."/>
            <person name="Hiller M."/>
            <person name="Vernes S.C."/>
            <person name="Myers E.W."/>
            <person name="Teeling E.C."/>
        </authorList>
    </citation>
    <scope>NUCLEOTIDE SEQUENCE [LARGE SCALE GENOMIC DNA]</scope>
    <source>
        <strain evidence="3">MMyoMyo1</strain>
        <tissue evidence="3">Flight muscle</tissue>
    </source>
</reference>
<feature type="region of interest" description="Disordered" evidence="1">
    <location>
        <begin position="26"/>
        <end position="49"/>
    </location>
</feature>